<accession>A0A507BP41</accession>
<gene>
    <name evidence="2" type="ORF">E0L32_011242</name>
</gene>
<feature type="region of interest" description="Disordered" evidence="1">
    <location>
        <begin position="462"/>
        <end position="491"/>
    </location>
</feature>
<evidence type="ECO:0000313" key="3">
    <source>
        <dbReference type="Proteomes" id="UP000319257"/>
    </source>
</evidence>
<dbReference type="EMBL" id="SKBQ01000101">
    <property type="protein sequence ID" value="TPX19081.1"/>
    <property type="molecule type" value="Genomic_DNA"/>
</dbReference>
<evidence type="ECO:0000256" key="1">
    <source>
        <dbReference type="SAM" id="MobiDB-lite"/>
    </source>
</evidence>
<feature type="compositionally biased region" description="Basic and acidic residues" evidence="1">
    <location>
        <begin position="462"/>
        <end position="473"/>
    </location>
</feature>
<feature type="compositionally biased region" description="Basic and acidic residues" evidence="1">
    <location>
        <begin position="152"/>
        <end position="177"/>
    </location>
</feature>
<sequence length="637" mass="68693">MNDGIPTEGLMGLASPLPIISTPSNLPSQENGAEKATLIVSIVFDQEAPPGMFVRSSLVIENRDTSFSVVMAANPLSPPNNIHNFRLGLQIRLHRPPHPRPLLKGIRHADQPFLAEPLPDEADPKGQVRPLGDQVSEPVHHHRLAGRVLAQRHRDDGGAHDGRERRREGGGQDERVERVVPQRARHAQRAREVPVARVVAPELGRLVAPLADDRVGDRLVPQARVALRPHLQGLPLRERADGLQVRHVVRVGRQLGEEALEPGHQVGLEEERDGVAVDEVGAREDQVVDEGGAGLLEERERGVERGDEDAALGARGAGEEVAGDADALAGQATRVLARADVVRHPVEREYVRRVLDRAGHGAHGVLVLGQGHDQVPRREAGRGLDADQVVHVRRRQNRAAGLRAQGGQREAQRAGDAAARGRPGGVLPRVIRALDLAPVGRPPVAGPVAAEVGPLGQIRLTEDHGARPPEPGRHGAVRGHPGAEQGVRPGRGVHPAVERRVGRDVVLQQQRDPVQRAPHLAAGPLAVQGASGGAGRGVQLRDGVQLAVDLGDARRVRVHEVDAREEPGAQACHQVFQAGIDKGWEPPAVDACCTITIGVQWPRCRRCRRRRRTGDRKSGAVTGKCGRRMAEEEQPRD</sequence>
<dbReference type="AlphaFoldDB" id="A0A507BP41"/>
<proteinExistence type="predicted"/>
<dbReference type="RefSeq" id="XP_031000792.1">
    <property type="nucleotide sequence ID" value="XM_031133949.1"/>
</dbReference>
<dbReference type="Proteomes" id="UP000319257">
    <property type="component" value="Unassembled WGS sequence"/>
</dbReference>
<evidence type="ECO:0000313" key="2">
    <source>
        <dbReference type="EMBL" id="TPX19081.1"/>
    </source>
</evidence>
<organism evidence="2 3">
    <name type="scientific">Thyridium curvatum</name>
    <dbReference type="NCBI Taxonomy" id="1093900"/>
    <lineage>
        <taxon>Eukaryota</taxon>
        <taxon>Fungi</taxon>
        <taxon>Dikarya</taxon>
        <taxon>Ascomycota</taxon>
        <taxon>Pezizomycotina</taxon>
        <taxon>Sordariomycetes</taxon>
        <taxon>Sordariomycetidae</taxon>
        <taxon>Thyridiales</taxon>
        <taxon>Thyridiaceae</taxon>
        <taxon>Thyridium</taxon>
    </lineage>
</organism>
<name>A0A507BP41_9PEZI</name>
<comment type="caution">
    <text evidence="2">The sequence shown here is derived from an EMBL/GenBank/DDBJ whole genome shotgun (WGS) entry which is preliminary data.</text>
</comment>
<dbReference type="GeneID" id="41978689"/>
<feature type="compositionally biased region" description="Basic and acidic residues" evidence="1">
    <location>
        <begin position="628"/>
        <end position="637"/>
    </location>
</feature>
<dbReference type="InParanoid" id="A0A507BP41"/>
<protein>
    <submittedName>
        <fullName evidence="2">Uncharacterized protein</fullName>
    </submittedName>
</protein>
<feature type="region of interest" description="Disordered" evidence="1">
    <location>
        <begin position="611"/>
        <end position="637"/>
    </location>
</feature>
<feature type="compositionally biased region" description="Low complexity" evidence="1">
    <location>
        <begin position="398"/>
        <end position="421"/>
    </location>
</feature>
<keyword evidence="3" id="KW-1185">Reference proteome</keyword>
<feature type="region of interest" description="Disordered" evidence="1">
    <location>
        <begin position="397"/>
        <end position="422"/>
    </location>
</feature>
<feature type="region of interest" description="Disordered" evidence="1">
    <location>
        <begin position="115"/>
        <end position="177"/>
    </location>
</feature>
<reference evidence="2 3" key="1">
    <citation type="submission" date="2019-06" db="EMBL/GenBank/DDBJ databases">
        <title>Draft genome sequence of the filamentous fungus Phialemoniopsis curvata isolated from diesel fuel.</title>
        <authorList>
            <person name="Varaljay V.A."/>
            <person name="Lyon W.J."/>
            <person name="Crouch A.L."/>
            <person name="Drake C.E."/>
            <person name="Hollomon J.M."/>
            <person name="Nadeau L.J."/>
            <person name="Nunn H.S."/>
            <person name="Stevenson B.S."/>
            <person name="Bojanowski C.L."/>
            <person name="Crookes-Goodson W.J."/>
        </authorList>
    </citation>
    <scope>NUCLEOTIDE SEQUENCE [LARGE SCALE GENOMIC DNA]</scope>
    <source>
        <strain evidence="2 3">D216</strain>
    </source>
</reference>